<keyword evidence="2" id="KW-0805">Transcription regulation</keyword>
<dbReference type="InterPro" id="IPR039425">
    <property type="entry name" value="RNA_pol_sigma-70-like"/>
</dbReference>
<dbReference type="InterPro" id="IPR013324">
    <property type="entry name" value="RNA_pol_sigma_r3/r4-like"/>
</dbReference>
<feature type="domain" description="RNA polymerase sigma factor 70 region 4 type 2" evidence="7">
    <location>
        <begin position="129"/>
        <end position="180"/>
    </location>
</feature>
<dbReference type="InterPro" id="IPR013325">
    <property type="entry name" value="RNA_pol_sigma_r2"/>
</dbReference>
<evidence type="ECO:0000256" key="5">
    <source>
        <dbReference type="ARBA" id="ARBA00023163"/>
    </source>
</evidence>
<gene>
    <name evidence="8" type="ORF">EGM88_11130</name>
</gene>
<dbReference type="InterPro" id="IPR013249">
    <property type="entry name" value="RNA_pol_sigma70_r4_t2"/>
</dbReference>
<dbReference type="InterPro" id="IPR036388">
    <property type="entry name" value="WH-like_DNA-bd_sf"/>
</dbReference>
<dbReference type="SUPFAM" id="SSF88659">
    <property type="entry name" value="Sigma3 and sigma4 domains of RNA polymerase sigma factors"/>
    <property type="match status" value="1"/>
</dbReference>
<feature type="domain" description="RNA polymerase sigma-70 region 2" evidence="6">
    <location>
        <begin position="31"/>
        <end position="97"/>
    </location>
</feature>
<dbReference type="AlphaFoldDB" id="A0A3N4NIH3"/>
<evidence type="ECO:0000259" key="6">
    <source>
        <dbReference type="Pfam" id="PF04542"/>
    </source>
</evidence>
<dbReference type="Gene3D" id="1.10.1740.10">
    <property type="match status" value="1"/>
</dbReference>
<dbReference type="NCBIfam" id="TIGR02937">
    <property type="entry name" value="sigma70-ECF"/>
    <property type="match status" value="1"/>
</dbReference>
<comment type="caution">
    <text evidence="8">The sequence shown here is derived from an EMBL/GenBank/DDBJ whole genome shotgun (WGS) entry which is preliminary data.</text>
</comment>
<dbReference type="RefSeq" id="WP_123898360.1">
    <property type="nucleotide sequence ID" value="NZ_RPFJ01000014.1"/>
</dbReference>
<dbReference type="EMBL" id="RPFJ01000014">
    <property type="protein sequence ID" value="RPD96011.1"/>
    <property type="molecule type" value="Genomic_DNA"/>
</dbReference>
<dbReference type="Gene3D" id="1.10.10.10">
    <property type="entry name" value="Winged helix-like DNA-binding domain superfamily/Winged helix DNA-binding domain"/>
    <property type="match status" value="1"/>
</dbReference>
<evidence type="ECO:0000256" key="1">
    <source>
        <dbReference type="ARBA" id="ARBA00010641"/>
    </source>
</evidence>
<accession>A0A3N4NIH3</accession>
<dbReference type="GO" id="GO:0003677">
    <property type="term" value="F:DNA binding"/>
    <property type="evidence" value="ECO:0007669"/>
    <property type="project" value="UniProtKB-KW"/>
</dbReference>
<dbReference type="Pfam" id="PF08281">
    <property type="entry name" value="Sigma70_r4_2"/>
    <property type="match status" value="1"/>
</dbReference>
<name>A0A3N4NIH3_9FLAO</name>
<keyword evidence="4" id="KW-0238">DNA-binding</keyword>
<dbReference type="PANTHER" id="PTHR43133">
    <property type="entry name" value="RNA POLYMERASE ECF-TYPE SIGMA FACTO"/>
    <property type="match status" value="1"/>
</dbReference>
<evidence type="ECO:0000259" key="7">
    <source>
        <dbReference type="Pfam" id="PF08281"/>
    </source>
</evidence>
<dbReference type="PANTHER" id="PTHR43133:SF8">
    <property type="entry name" value="RNA POLYMERASE SIGMA FACTOR HI_1459-RELATED"/>
    <property type="match status" value="1"/>
</dbReference>
<keyword evidence="5" id="KW-0804">Transcription</keyword>
<dbReference type="Proteomes" id="UP000270856">
    <property type="component" value="Unassembled WGS sequence"/>
</dbReference>
<dbReference type="InterPro" id="IPR014284">
    <property type="entry name" value="RNA_pol_sigma-70_dom"/>
</dbReference>
<evidence type="ECO:0000256" key="2">
    <source>
        <dbReference type="ARBA" id="ARBA00023015"/>
    </source>
</evidence>
<keyword evidence="9" id="KW-1185">Reference proteome</keyword>
<protein>
    <submittedName>
        <fullName evidence="8">RNA polymerase sigma factor</fullName>
    </submittedName>
</protein>
<organism evidence="8 9">
    <name type="scientific">Aureibaculum marinum</name>
    <dbReference type="NCBI Taxonomy" id="2487930"/>
    <lineage>
        <taxon>Bacteria</taxon>
        <taxon>Pseudomonadati</taxon>
        <taxon>Bacteroidota</taxon>
        <taxon>Flavobacteriia</taxon>
        <taxon>Flavobacteriales</taxon>
        <taxon>Flavobacteriaceae</taxon>
        <taxon>Aureibaculum</taxon>
    </lineage>
</organism>
<evidence type="ECO:0000256" key="4">
    <source>
        <dbReference type="ARBA" id="ARBA00023125"/>
    </source>
</evidence>
<comment type="similarity">
    <text evidence="1">Belongs to the sigma-70 factor family. ECF subfamily.</text>
</comment>
<reference evidence="8 9" key="1">
    <citation type="submission" date="2018-11" db="EMBL/GenBank/DDBJ databases">
        <title>Aureibaculum marinum gen. nov., sp. nov., a member of the family Flavobacteriaceae isolated from the Bohai Sea.</title>
        <authorList>
            <person name="Ji X."/>
        </authorList>
    </citation>
    <scope>NUCLEOTIDE SEQUENCE [LARGE SCALE GENOMIC DNA]</scope>
    <source>
        <strain evidence="8 9">BH-SD17</strain>
    </source>
</reference>
<dbReference type="GO" id="GO:0006352">
    <property type="term" value="P:DNA-templated transcription initiation"/>
    <property type="evidence" value="ECO:0007669"/>
    <property type="project" value="InterPro"/>
</dbReference>
<evidence type="ECO:0000313" key="8">
    <source>
        <dbReference type="EMBL" id="RPD96011.1"/>
    </source>
</evidence>
<proteinExistence type="inferred from homology"/>
<sequence>MKTNSSVQPLTDELLVEEIIKTKDTSLFGDLYDRYSKIVYNKCYSFTNNVDEAKDLAQDIFLKLYINLGKCKYVSKFSAWLYVFTYNHCVNYITREQSKKIENKSVPIEDERLLIDHDDNSLFQLKVDKLKEALELIEPDEKMILLLKYQDDIKIKELVTIMELSESAVKMRLKRAKGKLIKKYNEIQ</sequence>
<dbReference type="Pfam" id="PF04542">
    <property type="entry name" value="Sigma70_r2"/>
    <property type="match status" value="1"/>
</dbReference>
<evidence type="ECO:0000313" key="9">
    <source>
        <dbReference type="Proteomes" id="UP000270856"/>
    </source>
</evidence>
<dbReference type="GO" id="GO:0016987">
    <property type="term" value="F:sigma factor activity"/>
    <property type="evidence" value="ECO:0007669"/>
    <property type="project" value="UniProtKB-KW"/>
</dbReference>
<dbReference type="OrthoDB" id="1027298at2"/>
<keyword evidence="3" id="KW-0731">Sigma factor</keyword>
<dbReference type="InterPro" id="IPR007627">
    <property type="entry name" value="RNA_pol_sigma70_r2"/>
</dbReference>
<evidence type="ECO:0000256" key="3">
    <source>
        <dbReference type="ARBA" id="ARBA00023082"/>
    </source>
</evidence>
<dbReference type="SUPFAM" id="SSF88946">
    <property type="entry name" value="Sigma2 domain of RNA polymerase sigma factors"/>
    <property type="match status" value="1"/>
</dbReference>
<dbReference type="CDD" id="cd06171">
    <property type="entry name" value="Sigma70_r4"/>
    <property type="match status" value="1"/>
</dbReference>